<evidence type="ECO:0000313" key="3">
    <source>
        <dbReference type="Proteomes" id="UP001589774"/>
    </source>
</evidence>
<dbReference type="EMBL" id="JBHLWO010000002">
    <property type="protein sequence ID" value="MFC0320765.1"/>
    <property type="molecule type" value="Genomic_DNA"/>
</dbReference>
<feature type="domain" description="Pyridoxamine 5'-phosphate oxidase N-terminal" evidence="1">
    <location>
        <begin position="44"/>
        <end position="134"/>
    </location>
</feature>
<sequence>MNYPKLAFTDVIKTLQEKLGSRTAYKRVEKMTYVDGLTPIEIQFLGQLDSFYMASFGDNGYPYIQHRGGPKGFVKVIDDQTIGLIDFTGNRQYISLGNITMNPKVSLIFVSYPMRARLKMYAEAEIVEIDDRPELFDFLKPEDYKFRPERILLFHIKAYDWNCPQHITPKYSLSEIDEITAPKDRQIGELKQEVERLKQQLAELKPIT</sequence>
<protein>
    <submittedName>
        <fullName evidence="2">Pyridoxamine 5'-phosphate oxidase family protein</fullName>
    </submittedName>
</protein>
<dbReference type="InterPro" id="IPR012349">
    <property type="entry name" value="Split_barrel_FMN-bd"/>
</dbReference>
<evidence type="ECO:0000313" key="2">
    <source>
        <dbReference type="EMBL" id="MFC0320765.1"/>
    </source>
</evidence>
<evidence type="ECO:0000259" key="1">
    <source>
        <dbReference type="Pfam" id="PF01243"/>
    </source>
</evidence>
<reference evidence="2 3" key="1">
    <citation type="submission" date="2024-09" db="EMBL/GenBank/DDBJ databases">
        <authorList>
            <person name="Sun Q."/>
            <person name="Mori K."/>
        </authorList>
    </citation>
    <scope>NUCLEOTIDE SEQUENCE [LARGE SCALE GENOMIC DNA]</scope>
    <source>
        <strain evidence="2 3">CCM 7765</strain>
    </source>
</reference>
<dbReference type="Proteomes" id="UP001589774">
    <property type="component" value="Unassembled WGS sequence"/>
</dbReference>
<keyword evidence="3" id="KW-1185">Reference proteome</keyword>
<dbReference type="Pfam" id="PF01243">
    <property type="entry name" value="PNPOx_N"/>
    <property type="match status" value="1"/>
</dbReference>
<accession>A0ABV6HPE4</accession>
<dbReference type="PANTHER" id="PTHR42815">
    <property type="entry name" value="FAD-BINDING, PUTATIVE (AFU_ORTHOLOGUE AFUA_6G07600)-RELATED"/>
    <property type="match status" value="1"/>
</dbReference>
<dbReference type="RefSeq" id="WP_377477712.1">
    <property type="nucleotide sequence ID" value="NZ_JBHLWO010000002.1"/>
</dbReference>
<dbReference type="Gene3D" id="2.30.110.10">
    <property type="entry name" value="Electron Transport, Fmn-binding Protein, Chain A"/>
    <property type="match status" value="1"/>
</dbReference>
<dbReference type="PANTHER" id="PTHR42815:SF2">
    <property type="entry name" value="FAD-BINDING, PUTATIVE (AFU_ORTHOLOGUE AFUA_6G07600)-RELATED"/>
    <property type="match status" value="1"/>
</dbReference>
<gene>
    <name evidence="2" type="ORF">ACFFI0_20740</name>
</gene>
<dbReference type="SUPFAM" id="SSF50475">
    <property type="entry name" value="FMN-binding split barrel"/>
    <property type="match status" value="1"/>
</dbReference>
<name>A0ABV6HPE4_9SPHI</name>
<organism evidence="2 3">
    <name type="scientific">Olivibacter oleidegradans</name>
    <dbReference type="NCBI Taxonomy" id="760123"/>
    <lineage>
        <taxon>Bacteria</taxon>
        <taxon>Pseudomonadati</taxon>
        <taxon>Bacteroidota</taxon>
        <taxon>Sphingobacteriia</taxon>
        <taxon>Sphingobacteriales</taxon>
        <taxon>Sphingobacteriaceae</taxon>
        <taxon>Olivibacter</taxon>
    </lineage>
</organism>
<dbReference type="InterPro" id="IPR011576">
    <property type="entry name" value="Pyridox_Oxase_N"/>
</dbReference>
<comment type="caution">
    <text evidence="2">The sequence shown here is derived from an EMBL/GenBank/DDBJ whole genome shotgun (WGS) entry which is preliminary data.</text>
</comment>
<proteinExistence type="predicted"/>